<protein>
    <submittedName>
        <fullName evidence="2">Phage antirepressor</fullName>
    </submittedName>
</protein>
<dbReference type="OrthoDB" id="9812611at2"/>
<dbReference type="Proteomes" id="UP000371977">
    <property type="component" value="Unassembled WGS sequence"/>
</dbReference>
<name>A0A6C2C909_9LACO</name>
<dbReference type="SMART" id="SM01040">
    <property type="entry name" value="Bro-N"/>
    <property type="match status" value="1"/>
</dbReference>
<organism evidence="2 3">
    <name type="scientific">Weissella muntiaci</name>
    <dbReference type="NCBI Taxonomy" id="2508881"/>
    <lineage>
        <taxon>Bacteria</taxon>
        <taxon>Bacillati</taxon>
        <taxon>Bacillota</taxon>
        <taxon>Bacilli</taxon>
        <taxon>Lactobacillales</taxon>
        <taxon>Lactobacillaceae</taxon>
        <taxon>Weissella</taxon>
    </lineage>
</organism>
<dbReference type="RefSeq" id="WP_148622637.1">
    <property type="nucleotide sequence ID" value="NZ_SDGZ01000014.1"/>
</dbReference>
<dbReference type="Pfam" id="PF03374">
    <property type="entry name" value="ANT"/>
    <property type="match status" value="1"/>
</dbReference>
<accession>A0A6C2C909</accession>
<dbReference type="Pfam" id="PF02498">
    <property type="entry name" value="Bro-N"/>
    <property type="match status" value="1"/>
</dbReference>
<sequence length="261" mass="29860">MNSLQIFNFQQNTIRTVLIDGELYFVGKDVVESIGYANTTDALRVHVKEKYKRGSRITTPSGKQEMVVISQSGVFQLLGESHLPLADKFQDWLYEEVLPSINKHGAYLTDAKVEEVLSDPDTIIRLATQVKQERAEKLILSQQVAESRPKADYYDKIMKSKSLVTISQIAEDYGWSAQKMNAKLYELRVQHKVGGQWLLYSKHKNHGYTFSETQDISQRVGQDKVVMNTKWTQKGRVFIYNLLKNEGILPSIERETEAAIL</sequence>
<dbReference type="PANTHER" id="PTHR36180">
    <property type="entry name" value="DNA-BINDING PROTEIN-RELATED-RELATED"/>
    <property type="match status" value="1"/>
</dbReference>
<dbReference type="AlphaFoldDB" id="A0A6C2C909"/>
<proteinExistence type="predicted"/>
<feature type="domain" description="Bro-N" evidence="1">
    <location>
        <begin position="1"/>
        <end position="105"/>
    </location>
</feature>
<dbReference type="EMBL" id="SDGZ01000014">
    <property type="protein sequence ID" value="TYC49645.1"/>
    <property type="molecule type" value="Genomic_DNA"/>
</dbReference>
<gene>
    <name evidence="2" type="ORF">ESZ50_05740</name>
</gene>
<dbReference type="PROSITE" id="PS51750">
    <property type="entry name" value="BRO_N"/>
    <property type="match status" value="1"/>
</dbReference>
<dbReference type="GO" id="GO:0003677">
    <property type="term" value="F:DNA binding"/>
    <property type="evidence" value="ECO:0007669"/>
    <property type="project" value="InterPro"/>
</dbReference>
<dbReference type="PANTHER" id="PTHR36180:SF2">
    <property type="entry name" value="BRO FAMILY PROTEIN"/>
    <property type="match status" value="1"/>
</dbReference>
<keyword evidence="3" id="KW-1185">Reference proteome</keyword>
<evidence type="ECO:0000313" key="2">
    <source>
        <dbReference type="EMBL" id="TYC49645.1"/>
    </source>
</evidence>
<evidence type="ECO:0000313" key="3">
    <source>
        <dbReference type="Proteomes" id="UP000371977"/>
    </source>
</evidence>
<dbReference type="InterPro" id="IPR005039">
    <property type="entry name" value="Ant_C"/>
</dbReference>
<evidence type="ECO:0000259" key="1">
    <source>
        <dbReference type="PROSITE" id="PS51750"/>
    </source>
</evidence>
<reference evidence="2 3" key="1">
    <citation type="submission" date="2019-01" db="EMBL/GenBank/DDBJ databases">
        <title>Weissella sp. nov., a novel lactic acid bacterium isolated from animal feces.</title>
        <authorList>
            <person name="Wang L.-T."/>
        </authorList>
    </citation>
    <scope>NUCLEOTIDE SEQUENCE [LARGE SCALE GENOMIC DNA]</scope>
    <source>
        <strain evidence="2 3">8H-2</strain>
    </source>
</reference>
<dbReference type="InterPro" id="IPR003497">
    <property type="entry name" value="BRO_N_domain"/>
</dbReference>
<comment type="caution">
    <text evidence="2">The sequence shown here is derived from an EMBL/GenBank/DDBJ whole genome shotgun (WGS) entry which is preliminary data.</text>
</comment>